<keyword evidence="5 6" id="KW-0961">Cell wall biogenesis/degradation</keyword>
<dbReference type="PANTHER" id="PTHR30582:SF4">
    <property type="entry name" value="L,D-TRANSPEPTIDASE YQJB-RELATED"/>
    <property type="match status" value="1"/>
</dbReference>
<name>A0ABS5QMV5_9BACT</name>
<sequence length="252" mass="29262">MKKLLLIIIVFLGTSLFVNGKYYYDDYQKFDKVIRINTFANKLSYYEKGEKIGQFDVSAGSIQNNTPRGRFVILNKSELMYSKSAGKYMPYWLDFWKGLYGIHGLPQDYSGNINTTASIGNWAEAGCVRLEEQNIKKLYERADLGTVVLVDYDKQEYSNYENDKQVIINYFDYINNGDYQKAFDLRVNMKYGFDTFKNLYNNINININNIENINGGDFRVGYNIYIGDNYIKTGTSKFQVSDGTIVRSYIIR</sequence>
<dbReference type="Pfam" id="PF03734">
    <property type="entry name" value="YkuD"/>
    <property type="match status" value="1"/>
</dbReference>
<dbReference type="InterPro" id="IPR005490">
    <property type="entry name" value="LD_TPept_cat_dom"/>
</dbReference>
<dbReference type="InterPro" id="IPR050979">
    <property type="entry name" value="LD-transpeptidase"/>
</dbReference>
<gene>
    <name evidence="8" type="ORF">VAMP_473n27</name>
</gene>
<evidence type="ECO:0000256" key="3">
    <source>
        <dbReference type="ARBA" id="ARBA00022960"/>
    </source>
</evidence>
<accession>A0ABS5QMV5</accession>
<dbReference type="CDD" id="cd16913">
    <property type="entry name" value="YkuD_like"/>
    <property type="match status" value="1"/>
</dbReference>
<dbReference type="PROSITE" id="PS52029">
    <property type="entry name" value="LD_TPASE"/>
    <property type="match status" value="1"/>
</dbReference>
<keyword evidence="3 6" id="KW-0133">Cell shape</keyword>
<dbReference type="InterPro" id="IPR038063">
    <property type="entry name" value="Transpep_catalytic_dom"/>
</dbReference>
<proteinExistence type="predicted"/>
<evidence type="ECO:0000256" key="1">
    <source>
        <dbReference type="ARBA" id="ARBA00004752"/>
    </source>
</evidence>
<dbReference type="Gene3D" id="2.40.440.10">
    <property type="entry name" value="L,D-transpeptidase catalytic domain-like"/>
    <property type="match status" value="1"/>
</dbReference>
<reference evidence="8 9" key="1">
    <citation type="journal article" date="2021" name="Nat. Commun.">
        <title>Reductive evolution and unique predatory mode in the CPR bacterium Vampirococcus lugosii.</title>
        <authorList>
            <person name="Moreira D."/>
            <person name="Zivanovic Y."/>
            <person name="Lopez-Archilla A.I."/>
            <person name="Iniesto M."/>
            <person name="Lopez-Garcia P."/>
        </authorList>
    </citation>
    <scope>NUCLEOTIDE SEQUENCE [LARGE SCALE GENOMIC DNA]</scope>
    <source>
        <strain evidence="8">Chiprana</strain>
    </source>
</reference>
<comment type="caution">
    <text evidence="8">The sequence shown here is derived from an EMBL/GenBank/DDBJ whole genome shotgun (WGS) entry which is preliminary data.</text>
</comment>
<evidence type="ECO:0000256" key="5">
    <source>
        <dbReference type="ARBA" id="ARBA00023316"/>
    </source>
</evidence>
<evidence type="ECO:0000256" key="2">
    <source>
        <dbReference type="ARBA" id="ARBA00022679"/>
    </source>
</evidence>
<organism evidence="8 9">
    <name type="scientific">Candidatus Vampirococcus lugosii</name>
    <dbReference type="NCBI Taxonomy" id="2789015"/>
    <lineage>
        <taxon>Bacteria</taxon>
        <taxon>Candidatus Absconditibacteriota</taxon>
        <taxon>Vampirococcus</taxon>
    </lineage>
</organism>
<keyword evidence="4 6" id="KW-0573">Peptidoglycan synthesis</keyword>
<feature type="domain" description="L,D-TPase catalytic" evidence="7">
    <location>
        <begin position="32"/>
        <end position="151"/>
    </location>
</feature>
<comment type="pathway">
    <text evidence="1 6">Cell wall biogenesis; peptidoglycan biosynthesis.</text>
</comment>
<evidence type="ECO:0000259" key="7">
    <source>
        <dbReference type="PROSITE" id="PS52029"/>
    </source>
</evidence>
<feature type="active site" description="Proton donor/acceptor" evidence="6">
    <location>
        <position position="103"/>
    </location>
</feature>
<evidence type="ECO:0000313" key="8">
    <source>
        <dbReference type="EMBL" id="MBS8122412.1"/>
    </source>
</evidence>
<dbReference type="Proteomes" id="UP000680365">
    <property type="component" value="Unassembled WGS sequence"/>
</dbReference>
<feature type="active site" description="Nucleophile" evidence="6">
    <location>
        <position position="127"/>
    </location>
</feature>
<dbReference type="EMBL" id="JAEDAM010000091">
    <property type="protein sequence ID" value="MBS8122412.1"/>
    <property type="molecule type" value="Genomic_DNA"/>
</dbReference>
<protein>
    <submittedName>
        <fullName evidence="8">L,D-transpeptidase catalytic domain containing protein</fullName>
    </submittedName>
</protein>
<evidence type="ECO:0000313" key="9">
    <source>
        <dbReference type="Proteomes" id="UP000680365"/>
    </source>
</evidence>
<evidence type="ECO:0000256" key="6">
    <source>
        <dbReference type="PROSITE-ProRule" id="PRU01373"/>
    </source>
</evidence>
<dbReference type="PANTHER" id="PTHR30582">
    <property type="entry name" value="L,D-TRANSPEPTIDASE"/>
    <property type="match status" value="1"/>
</dbReference>
<dbReference type="SUPFAM" id="SSF141523">
    <property type="entry name" value="L,D-transpeptidase catalytic domain-like"/>
    <property type="match status" value="1"/>
</dbReference>
<keyword evidence="9" id="KW-1185">Reference proteome</keyword>
<evidence type="ECO:0000256" key="4">
    <source>
        <dbReference type="ARBA" id="ARBA00022984"/>
    </source>
</evidence>
<keyword evidence="2" id="KW-0808">Transferase</keyword>
<dbReference type="RefSeq" id="WP_213349842.1">
    <property type="nucleotide sequence ID" value="NZ_JAEDAM010000091.1"/>
</dbReference>